<dbReference type="EMBL" id="QTJV01000029">
    <property type="protein sequence ID" value="RFM29241.1"/>
    <property type="molecule type" value="Genomic_DNA"/>
</dbReference>
<gene>
    <name evidence="2" type="ORF">DXN04_33700</name>
</gene>
<feature type="domain" description="Bacterial toxin 50" evidence="1">
    <location>
        <begin position="133"/>
        <end position="201"/>
    </location>
</feature>
<evidence type="ECO:0000313" key="3">
    <source>
        <dbReference type="Proteomes" id="UP000261174"/>
    </source>
</evidence>
<name>A0A3E1NMU4_9BACT</name>
<protein>
    <recommendedName>
        <fullName evidence="1">Bacterial toxin 50 domain-containing protein</fullName>
    </recommendedName>
</protein>
<dbReference type="Pfam" id="PF15542">
    <property type="entry name" value="Ntox50"/>
    <property type="match status" value="1"/>
</dbReference>
<evidence type="ECO:0000259" key="1">
    <source>
        <dbReference type="Pfam" id="PF15542"/>
    </source>
</evidence>
<sequence length="235" mass="26827">MTDIKFFYEQNWFSKAMGIFDVRSNADKLRIPERAVVHYTNTNTNKDYYIGFRGSKGRGNEENMWLFKSMRRNMDATFFTENFYSEDQSYSIEAFSMAVHIQDNTALYGPLTEKAWYSNGSAPRGTLKFASKISEQKQKRHLERSAGADKSYLSSVEDAQKVLDAYNKGQYTLISEDARQDRNTVTIQVNKVTGMYVNIGNPNGLPDINVPTNEFMIQSPQAPKVVPVNPNKGTY</sequence>
<dbReference type="AlphaFoldDB" id="A0A3E1NMU4"/>
<dbReference type="Proteomes" id="UP000261174">
    <property type="component" value="Unassembled WGS sequence"/>
</dbReference>
<organism evidence="2 3">
    <name type="scientific">Chitinophaga silvisoli</name>
    <dbReference type="NCBI Taxonomy" id="2291814"/>
    <lineage>
        <taxon>Bacteria</taxon>
        <taxon>Pseudomonadati</taxon>
        <taxon>Bacteroidota</taxon>
        <taxon>Chitinophagia</taxon>
        <taxon>Chitinophagales</taxon>
        <taxon>Chitinophagaceae</taxon>
        <taxon>Chitinophaga</taxon>
    </lineage>
</organism>
<keyword evidence="3" id="KW-1185">Reference proteome</keyword>
<reference evidence="2 3" key="1">
    <citation type="submission" date="2018-08" db="EMBL/GenBank/DDBJ databases">
        <title>Chitinophaga sp. K20C18050901, a novel bacterium isolated from forest soil.</title>
        <authorList>
            <person name="Wang C."/>
        </authorList>
    </citation>
    <scope>NUCLEOTIDE SEQUENCE [LARGE SCALE GENOMIC DNA]</scope>
    <source>
        <strain evidence="2 3">K20C18050901</strain>
    </source>
</reference>
<dbReference type="InterPro" id="IPR029100">
    <property type="entry name" value="Ntox50"/>
</dbReference>
<dbReference type="RefSeq" id="WP_116857821.1">
    <property type="nucleotide sequence ID" value="NZ_QTJV01000029.1"/>
</dbReference>
<proteinExistence type="predicted"/>
<comment type="caution">
    <text evidence="2">The sequence shown here is derived from an EMBL/GenBank/DDBJ whole genome shotgun (WGS) entry which is preliminary data.</text>
</comment>
<dbReference type="OrthoDB" id="2972467at2"/>
<accession>A0A3E1NMU4</accession>
<evidence type="ECO:0000313" key="2">
    <source>
        <dbReference type="EMBL" id="RFM29241.1"/>
    </source>
</evidence>